<dbReference type="Gene3D" id="1.20.272.10">
    <property type="match status" value="1"/>
</dbReference>
<comment type="caution">
    <text evidence="11">The sequence shown here is derived from an EMBL/GenBank/DDBJ whole genome shotgun (WGS) entry which is preliminary data.</text>
</comment>
<evidence type="ECO:0000256" key="6">
    <source>
        <dbReference type="ARBA" id="ARBA00022932"/>
    </source>
</evidence>
<organism evidence="11 12">
    <name type="scientific">Haoranjiania flava</name>
    <dbReference type="NCBI Taxonomy" id="1856322"/>
    <lineage>
        <taxon>Bacteria</taxon>
        <taxon>Pseudomonadati</taxon>
        <taxon>Bacteroidota</taxon>
        <taxon>Chitinophagia</taxon>
        <taxon>Chitinophagales</taxon>
        <taxon>Chitinophagaceae</taxon>
        <taxon>Haoranjiania</taxon>
    </lineage>
</organism>
<dbReference type="EMBL" id="JAOTPL010000001">
    <property type="protein sequence ID" value="MCU7693011.1"/>
    <property type="molecule type" value="Genomic_DNA"/>
</dbReference>
<evidence type="ECO:0000256" key="3">
    <source>
        <dbReference type="ARBA" id="ARBA00022679"/>
    </source>
</evidence>
<accession>A0AAE3LLS6</accession>
<gene>
    <name evidence="11" type="primary">holA</name>
    <name evidence="11" type="ORF">OD355_00615</name>
</gene>
<proteinExistence type="inferred from homology"/>
<evidence type="ECO:0000313" key="12">
    <source>
        <dbReference type="Proteomes" id="UP001209317"/>
    </source>
</evidence>
<feature type="domain" description="DNA polymerase III delta N-terminal" evidence="10">
    <location>
        <begin position="19"/>
        <end position="131"/>
    </location>
</feature>
<comment type="similarity">
    <text evidence="7">Belongs to the DNA polymerase HolA subunit family.</text>
</comment>
<evidence type="ECO:0000256" key="2">
    <source>
        <dbReference type="ARBA" id="ARBA00017703"/>
    </source>
</evidence>
<dbReference type="PANTHER" id="PTHR34388:SF1">
    <property type="entry name" value="DNA POLYMERASE III SUBUNIT DELTA"/>
    <property type="match status" value="1"/>
</dbReference>
<dbReference type="GO" id="GO:0006261">
    <property type="term" value="P:DNA-templated DNA replication"/>
    <property type="evidence" value="ECO:0007669"/>
    <property type="project" value="TreeGrafter"/>
</dbReference>
<dbReference type="RefSeq" id="WP_263036499.1">
    <property type="nucleotide sequence ID" value="NZ_JAOTPL010000001.1"/>
</dbReference>
<dbReference type="SUPFAM" id="SSF52540">
    <property type="entry name" value="P-loop containing nucleoside triphosphate hydrolases"/>
    <property type="match status" value="1"/>
</dbReference>
<dbReference type="PANTHER" id="PTHR34388">
    <property type="entry name" value="DNA POLYMERASE III SUBUNIT DELTA"/>
    <property type="match status" value="1"/>
</dbReference>
<evidence type="ECO:0000256" key="5">
    <source>
        <dbReference type="ARBA" id="ARBA00022705"/>
    </source>
</evidence>
<dbReference type="Pfam" id="PF06144">
    <property type="entry name" value="DNA_pol3_delta"/>
    <property type="match status" value="1"/>
</dbReference>
<feature type="coiled-coil region" evidence="9">
    <location>
        <begin position="166"/>
        <end position="193"/>
    </location>
</feature>
<dbReference type="GO" id="GO:0009360">
    <property type="term" value="C:DNA polymerase III complex"/>
    <property type="evidence" value="ECO:0007669"/>
    <property type="project" value="InterPro"/>
</dbReference>
<dbReference type="InterPro" id="IPR008921">
    <property type="entry name" value="DNA_pol3_clamp-load_cplx_C"/>
</dbReference>
<dbReference type="Proteomes" id="UP001209317">
    <property type="component" value="Unassembled WGS sequence"/>
</dbReference>
<name>A0AAE3LLS6_9BACT</name>
<dbReference type="GO" id="GO:0003887">
    <property type="term" value="F:DNA-directed DNA polymerase activity"/>
    <property type="evidence" value="ECO:0007669"/>
    <property type="project" value="UniProtKB-KW"/>
</dbReference>
<dbReference type="NCBIfam" id="TIGR01128">
    <property type="entry name" value="holA"/>
    <property type="match status" value="1"/>
</dbReference>
<dbReference type="SUPFAM" id="SSF48019">
    <property type="entry name" value="post-AAA+ oligomerization domain-like"/>
    <property type="match status" value="1"/>
</dbReference>
<dbReference type="Gene3D" id="3.40.50.300">
    <property type="entry name" value="P-loop containing nucleotide triphosphate hydrolases"/>
    <property type="match status" value="1"/>
</dbReference>
<keyword evidence="9" id="KW-0175">Coiled coil</keyword>
<evidence type="ECO:0000313" key="11">
    <source>
        <dbReference type="EMBL" id="MCU7693011.1"/>
    </source>
</evidence>
<sequence length="332" mass="38018">MSAEKIIGEWRKKIFKPFYWLEGDEPYYIDKILDFAETQILSEAEAAFNLSVLYGRDLNMPGLISTCKKYPMFGERQVVIVKEAQYLKDVEKLDGYFQNPQPTTVLIIAYRDKKIDARTRFAKTIKAKGEFFSTKKLYDNELPEWVAATVKHLGLSITQNALILLVDHIGNDLARLENEIKKIAVNLKEKQNITEDDVEKYVGISKEFNAFELQKAIAYRDMSKAVRIIRYFESNPKAAPLQMILPTLYSFFSKVAVAHAVPGKDDKAIAAALGVNFFFAKDYLTAKKNYPYQKVEHILLHLHEYNLRSIGINDTGTPGTELLKELTIKIMN</sequence>
<dbReference type="InterPro" id="IPR005790">
    <property type="entry name" value="DNA_polIII_delta"/>
</dbReference>
<dbReference type="Gene3D" id="1.10.8.60">
    <property type="match status" value="1"/>
</dbReference>
<dbReference type="InterPro" id="IPR027417">
    <property type="entry name" value="P-loop_NTPase"/>
</dbReference>
<keyword evidence="6" id="KW-0239">DNA-directed DNA polymerase</keyword>
<keyword evidence="12" id="KW-1185">Reference proteome</keyword>
<protein>
    <recommendedName>
        <fullName evidence="2">DNA polymerase III subunit delta</fullName>
        <ecNumber evidence="1">2.7.7.7</ecNumber>
    </recommendedName>
</protein>
<dbReference type="GO" id="GO:0003677">
    <property type="term" value="F:DNA binding"/>
    <property type="evidence" value="ECO:0007669"/>
    <property type="project" value="InterPro"/>
</dbReference>
<evidence type="ECO:0000256" key="7">
    <source>
        <dbReference type="ARBA" id="ARBA00034754"/>
    </source>
</evidence>
<keyword evidence="5" id="KW-0235">DNA replication</keyword>
<keyword evidence="3 11" id="KW-0808">Transferase</keyword>
<evidence type="ECO:0000256" key="1">
    <source>
        <dbReference type="ARBA" id="ARBA00012417"/>
    </source>
</evidence>
<evidence type="ECO:0000256" key="8">
    <source>
        <dbReference type="ARBA" id="ARBA00049244"/>
    </source>
</evidence>
<dbReference type="EC" id="2.7.7.7" evidence="1"/>
<evidence type="ECO:0000256" key="4">
    <source>
        <dbReference type="ARBA" id="ARBA00022695"/>
    </source>
</evidence>
<evidence type="ECO:0000259" key="10">
    <source>
        <dbReference type="Pfam" id="PF06144"/>
    </source>
</evidence>
<dbReference type="AlphaFoldDB" id="A0AAE3LLS6"/>
<keyword evidence="4 11" id="KW-0548">Nucleotidyltransferase</keyword>
<reference evidence="11" key="1">
    <citation type="submission" date="2022-10" db="EMBL/GenBank/DDBJ databases">
        <authorList>
            <person name="Kim H.S."/>
            <person name="Kim J.-S."/>
            <person name="Suh M.K."/>
            <person name="Eom M.K."/>
            <person name="Lee J.-S."/>
        </authorList>
    </citation>
    <scope>NUCLEOTIDE SEQUENCE</scope>
    <source>
        <strain evidence="11">LIP-5</strain>
    </source>
</reference>
<evidence type="ECO:0000256" key="9">
    <source>
        <dbReference type="SAM" id="Coils"/>
    </source>
</evidence>
<comment type="catalytic activity">
    <reaction evidence="8">
        <text>DNA(n) + a 2'-deoxyribonucleoside 5'-triphosphate = DNA(n+1) + diphosphate</text>
        <dbReference type="Rhea" id="RHEA:22508"/>
        <dbReference type="Rhea" id="RHEA-COMP:17339"/>
        <dbReference type="Rhea" id="RHEA-COMP:17340"/>
        <dbReference type="ChEBI" id="CHEBI:33019"/>
        <dbReference type="ChEBI" id="CHEBI:61560"/>
        <dbReference type="ChEBI" id="CHEBI:173112"/>
        <dbReference type="EC" id="2.7.7.7"/>
    </reaction>
</comment>
<dbReference type="InterPro" id="IPR010372">
    <property type="entry name" value="DNA_pol3_delta_N"/>
</dbReference>